<feature type="region of interest" description="Disordered" evidence="1">
    <location>
        <begin position="152"/>
        <end position="173"/>
    </location>
</feature>
<dbReference type="PANTHER" id="PTHR36140:SF1">
    <property type="entry name" value="F-BOX DOMAIN CONTAINING PROTEIN, EXPRESSED"/>
    <property type="match status" value="1"/>
</dbReference>
<feature type="non-terminal residue" evidence="4">
    <location>
        <position position="1"/>
    </location>
</feature>
<dbReference type="CDD" id="cd09917">
    <property type="entry name" value="F-box_SF"/>
    <property type="match status" value="1"/>
</dbReference>
<dbReference type="AlphaFoldDB" id="A0A5J9U314"/>
<dbReference type="SUPFAM" id="SSF81383">
    <property type="entry name" value="F-box domain"/>
    <property type="match status" value="1"/>
</dbReference>
<organism evidence="4 5">
    <name type="scientific">Eragrostis curvula</name>
    <name type="common">weeping love grass</name>
    <dbReference type="NCBI Taxonomy" id="38414"/>
    <lineage>
        <taxon>Eukaryota</taxon>
        <taxon>Viridiplantae</taxon>
        <taxon>Streptophyta</taxon>
        <taxon>Embryophyta</taxon>
        <taxon>Tracheophyta</taxon>
        <taxon>Spermatophyta</taxon>
        <taxon>Magnoliopsida</taxon>
        <taxon>Liliopsida</taxon>
        <taxon>Poales</taxon>
        <taxon>Poaceae</taxon>
        <taxon>PACMAD clade</taxon>
        <taxon>Chloridoideae</taxon>
        <taxon>Eragrostideae</taxon>
        <taxon>Eragrostidinae</taxon>
        <taxon>Eragrostis</taxon>
    </lineage>
</organism>
<proteinExistence type="predicted"/>
<dbReference type="Proteomes" id="UP000324897">
    <property type="component" value="Chromosome 7"/>
</dbReference>
<accession>A0A5J9U314</accession>
<evidence type="ECO:0000313" key="4">
    <source>
        <dbReference type="EMBL" id="TVU17451.1"/>
    </source>
</evidence>
<comment type="caution">
    <text evidence="4">The sequence shown here is derived from an EMBL/GenBank/DDBJ whole genome shotgun (WGS) entry which is preliminary data.</text>
</comment>
<keyword evidence="5" id="KW-1185">Reference proteome</keyword>
<evidence type="ECO:0000256" key="1">
    <source>
        <dbReference type="SAM" id="MobiDB-lite"/>
    </source>
</evidence>
<gene>
    <name evidence="4" type="ORF">EJB05_33489</name>
</gene>
<keyword evidence="2" id="KW-0812">Transmembrane</keyword>
<feature type="domain" description="F-box" evidence="3">
    <location>
        <begin position="40"/>
        <end position="72"/>
    </location>
</feature>
<sequence length="173" mass="18758">MPPPVFPHGNNGGWLSLRTSKRLKRSTRGGDDDGLPFSDKILLIIFAYLVLSLADLVRCAATCRRWLRLVSTEPDFICRSPPPSEHHRRSSGVAFGFFHQVPMAMQITGGVPWFIPLSLTASRFPGASNLDALSSTSRRFGPPTSCVPRMAASSLSSAARRAAPPSGSPWLTP</sequence>
<dbReference type="Gene3D" id="1.20.1280.50">
    <property type="match status" value="1"/>
</dbReference>
<dbReference type="Gramene" id="TVU17451">
    <property type="protein sequence ID" value="TVU17451"/>
    <property type="gene ID" value="EJB05_33489"/>
</dbReference>
<reference evidence="4 5" key="1">
    <citation type="journal article" date="2019" name="Sci. Rep.">
        <title>A high-quality genome of Eragrostis curvula grass provides insights into Poaceae evolution and supports new strategies to enhance forage quality.</title>
        <authorList>
            <person name="Carballo J."/>
            <person name="Santos B.A.C.M."/>
            <person name="Zappacosta D."/>
            <person name="Garbus I."/>
            <person name="Selva J.P."/>
            <person name="Gallo C.A."/>
            <person name="Diaz A."/>
            <person name="Albertini E."/>
            <person name="Caccamo M."/>
            <person name="Echenique V."/>
        </authorList>
    </citation>
    <scope>NUCLEOTIDE SEQUENCE [LARGE SCALE GENOMIC DNA]</scope>
    <source>
        <strain evidence="5">cv. Victoria</strain>
        <tissue evidence="4">Leaf</tissue>
    </source>
</reference>
<feature type="transmembrane region" description="Helical" evidence="2">
    <location>
        <begin position="41"/>
        <end position="61"/>
    </location>
</feature>
<dbReference type="InterPro" id="IPR036047">
    <property type="entry name" value="F-box-like_dom_sf"/>
</dbReference>
<evidence type="ECO:0000313" key="5">
    <source>
        <dbReference type="Proteomes" id="UP000324897"/>
    </source>
</evidence>
<name>A0A5J9U314_9POAL</name>
<evidence type="ECO:0000256" key="2">
    <source>
        <dbReference type="SAM" id="Phobius"/>
    </source>
</evidence>
<dbReference type="OrthoDB" id="618196at2759"/>
<dbReference type="PANTHER" id="PTHR36140">
    <property type="entry name" value="F-BOX DOMAIN-CONTAINING PROTEIN-RELATED"/>
    <property type="match status" value="1"/>
</dbReference>
<protein>
    <recommendedName>
        <fullName evidence="3">F-box domain-containing protein</fullName>
    </recommendedName>
</protein>
<keyword evidence="2" id="KW-1133">Transmembrane helix</keyword>
<keyword evidence="2" id="KW-0472">Membrane</keyword>
<dbReference type="EMBL" id="RWGY01000029">
    <property type="protein sequence ID" value="TVU17451.1"/>
    <property type="molecule type" value="Genomic_DNA"/>
</dbReference>
<evidence type="ECO:0000259" key="3">
    <source>
        <dbReference type="Pfam" id="PF12937"/>
    </source>
</evidence>
<dbReference type="InterPro" id="IPR001810">
    <property type="entry name" value="F-box_dom"/>
</dbReference>
<dbReference type="Pfam" id="PF12937">
    <property type="entry name" value="F-box-like"/>
    <property type="match status" value="1"/>
</dbReference>